<dbReference type="AlphaFoldDB" id="A0A5D0NK69"/>
<feature type="compositionally biased region" description="Basic and acidic residues" evidence="1">
    <location>
        <begin position="13"/>
        <end position="25"/>
    </location>
</feature>
<name>A0A5D0NK69_9ACTN</name>
<evidence type="ECO:0000256" key="1">
    <source>
        <dbReference type="SAM" id="MobiDB-lite"/>
    </source>
</evidence>
<sequence length="211" mass="23350">MRFDRPSNSSDSDQNKGGEADERRLQFGGSTGKEAEAVRPQPQTRAEFRAELKVREERAGGHTEAQSERKDGTSERAIGRTDDKDETRLAELLAGEGKNVVARREGERRVSDAFVDGMPTEFKTIKGRKIPGAEEHEAPTYRTVKAALNSAKGQLKHDPVGNRTAILDSRGYGLAPEEAERGVRAYLGQPFAQDKISRIRIIGDGWGFDWP</sequence>
<evidence type="ECO:0000313" key="2">
    <source>
        <dbReference type="EMBL" id="TYB44853.1"/>
    </source>
</evidence>
<protein>
    <recommendedName>
        <fullName evidence="4">tRNA nuclease CdiA C-terminal domain-containing protein</fullName>
    </recommendedName>
</protein>
<reference evidence="2 3" key="1">
    <citation type="submission" date="2019-08" db="EMBL/GenBank/DDBJ databases">
        <title>Actinomadura sp. nov. CYP1-5 isolated from mountain soil.</title>
        <authorList>
            <person name="Songsumanus A."/>
            <person name="Kuncharoen N."/>
            <person name="Kudo T."/>
            <person name="Yuki M."/>
            <person name="Igarashi Y."/>
            <person name="Tanasupawat S."/>
        </authorList>
    </citation>
    <scope>NUCLEOTIDE SEQUENCE [LARGE SCALE GENOMIC DNA]</scope>
    <source>
        <strain evidence="2 3">JCM 14158</strain>
    </source>
</reference>
<feature type="region of interest" description="Disordered" evidence="1">
    <location>
        <begin position="1"/>
        <end position="86"/>
    </location>
</feature>
<proteinExistence type="predicted"/>
<evidence type="ECO:0008006" key="4">
    <source>
        <dbReference type="Google" id="ProtNLM"/>
    </source>
</evidence>
<comment type="caution">
    <text evidence="2">The sequence shown here is derived from an EMBL/GenBank/DDBJ whole genome shotgun (WGS) entry which is preliminary data.</text>
</comment>
<dbReference type="EMBL" id="VSFG01000004">
    <property type="protein sequence ID" value="TYB44853.1"/>
    <property type="molecule type" value="Genomic_DNA"/>
</dbReference>
<feature type="compositionally biased region" description="Polar residues" evidence="1">
    <location>
        <begin position="1"/>
        <end position="12"/>
    </location>
</feature>
<accession>A0A5D0NK69</accession>
<evidence type="ECO:0000313" key="3">
    <source>
        <dbReference type="Proteomes" id="UP000323380"/>
    </source>
</evidence>
<feature type="compositionally biased region" description="Basic and acidic residues" evidence="1">
    <location>
        <begin position="46"/>
        <end position="86"/>
    </location>
</feature>
<keyword evidence="3" id="KW-1185">Reference proteome</keyword>
<gene>
    <name evidence="2" type="ORF">FXF69_22185</name>
</gene>
<organism evidence="2 3">
    <name type="scientific">Actinomadura chibensis</name>
    <dbReference type="NCBI Taxonomy" id="392828"/>
    <lineage>
        <taxon>Bacteria</taxon>
        <taxon>Bacillati</taxon>
        <taxon>Actinomycetota</taxon>
        <taxon>Actinomycetes</taxon>
        <taxon>Streptosporangiales</taxon>
        <taxon>Thermomonosporaceae</taxon>
        <taxon>Actinomadura</taxon>
    </lineage>
</organism>
<dbReference type="RefSeq" id="WP_148344450.1">
    <property type="nucleotide sequence ID" value="NZ_VSFG01000004.1"/>
</dbReference>
<dbReference type="Proteomes" id="UP000323380">
    <property type="component" value="Unassembled WGS sequence"/>
</dbReference>